<sequence>IEIALNQHPFYSMNETAILNKVETWTPELPSTLSKELQQLIIWL</sequence>
<dbReference type="Proteomes" id="UP000681967">
    <property type="component" value="Unassembled WGS sequence"/>
</dbReference>
<gene>
    <name evidence="1" type="ORF">BYL167_LOCUS23291</name>
</gene>
<evidence type="ECO:0000313" key="1">
    <source>
        <dbReference type="EMBL" id="CAF4192254.1"/>
    </source>
</evidence>
<evidence type="ECO:0000313" key="2">
    <source>
        <dbReference type="Proteomes" id="UP000681967"/>
    </source>
</evidence>
<dbReference type="EMBL" id="CAJOBH010016229">
    <property type="protein sequence ID" value="CAF4192254.1"/>
    <property type="molecule type" value="Genomic_DNA"/>
</dbReference>
<reference evidence="1" key="1">
    <citation type="submission" date="2021-02" db="EMBL/GenBank/DDBJ databases">
        <authorList>
            <person name="Nowell W R."/>
        </authorList>
    </citation>
    <scope>NUCLEOTIDE SEQUENCE</scope>
</reference>
<name>A0A8S2RZ23_9BILA</name>
<feature type="non-terminal residue" evidence="1">
    <location>
        <position position="1"/>
    </location>
</feature>
<protein>
    <submittedName>
        <fullName evidence="1">Uncharacterized protein</fullName>
    </submittedName>
</protein>
<dbReference type="AlphaFoldDB" id="A0A8S2RZ23"/>
<organism evidence="1 2">
    <name type="scientific">Rotaria magnacalcarata</name>
    <dbReference type="NCBI Taxonomy" id="392030"/>
    <lineage>
        <taxon>Eukaryota</taxon>
        <taxon>Metazoa</taxon>
        <taxon>Spiralia</taxon>
        <taxon>Gnathifera</taxon>
        <taxon>Rotifera</taxon>
        <taxon>Eurotatoria</taxon>
        <taxon>Bdelloidea</taxon>
        <taxon>Philodinida</taxon>
        <taxon>Philodinidae</taxon>
        <taxon>Rotaria</taxon>
    </lineage>
</organism>
<comment type="caution">
    <text evidence="1">The sequence shown here is derived from an EMBL/GenBank/DDBJ whole genome shotgun (WGS) entry which is preliminary data.</text>
</comment>
<accession>A0A8S2RZ23</accession>
<proteinExistence type="predicted"/>